<comment type="caution">
    <text evidence="3">The sequence shown here is derived from an EMBL/GenBank/DDBJ whole genome shotgun (WGS) entry which is preliminary data.</text>
</comment>
<feature type="chain" id="PRO_5036434712" evidence="1">
    <location>
        <begin position="21"/>
        <end position="353"/>
    </location>
</feature>
<accession>A0A8S2RUJ9</accession>
<gene>
    <name evidence="2" type="ORF">OVA965_LOCUS31703</name>
    <name evidence="3" type="ORF">TMI583_LOCUS32539</name>
</gene>
<feature type="signal peptide" evidence="1">
    <location>
        <begin position="1"/>
        <end position="20"/>
    </location>
</feature>
<name>A0A8S2RUJ9_9BILA</name>
<organism evidence="3 4">
    <name type="scientific">Didymodactylos carnosus</name>
    <dbReference type="NCBI Taxonomy" id="1234261"/>
    <lineage>
        <taxon>Eukaryota</taxon>
        <taxon>Metazoa</taxon>
        <taxon>Spiralia</taxon>
        <taxon>Gnathifera</taxon>
        <taxon>Rotifera</taxon>
        <taxon>Eurotatoria</taxon>
        <taxon>Bdelloidea</taxon>
        <taxon>Philodinida</taxon>
        <taxon>Philodinidae</taxon>
        <taxon>Didymodactylos</taxon>
    </lineage>
</organism>
<dbReference type="EMBL" id="CAJNOK010024072">
    <property type="protein sequence ID" value="CAF1371698.1"/>
    <property type="molecule type" value="Genomic_DNA"/>
</dbReference>
<dbReference type="Proteomes" id="UP000682733">
    <property type="component" value="Unassembled WGS sequence"/>
</dbReference>
<dbReference type="Proteomes" id="UP000677228">
    <property type="component" value="Unassembled WGS sequence"/>
</dbReference>
<dbReference type="EMBL" id="CAJOBA010045742">
    <property type="protein sequence ID" value="CAF4180792.1"/>
    <property type="molecule type" value="Genomic_DNA"/>
</dbReference>
<keyword evidence="1" id="KW-0732">Signal</keyword>
<evidence type="ECO:0000313" key="4">
    <source>
        <dbReference type="Proteomes" id="UP000682733"/>
    </source>
</evidence>
<sequence length="353" mass="39959">MKKMLLNVYLFCFWLLPLTADSLRLIAVGHRQSTEASLTYTTWFNQFNRTDLYQIRSHEPTLLVFGELTGLTSAFIGTRGQDARTQLGTIENAFSLLAKSYEKQISSYLNKYPNISLTTALELSLSDVMWRAFNQTFSSLARSLNATIVSATFGPRIISSTDPKDIELYGDPDLCPNQTEVYIPLTKEIYNTAHVYASNGSLPSFNTQMWAANISASESIWQPLDWTNGPLALFQKTKNIQFSINPMVTGNLFDDMIVDGQSTINQRLPRGTRPLNETDDLYIGLDLVDVQYISEFKTLALARWARDDPRGGNLTKQERRLLLHQYALELAPNSKSKNENNYADTVIWSDVTY</sequence>
<reference evidence="3" key="1">
    <citation type="submission" date="2021-02" db="EMBL/GenBank/DDBJ databases">
        <authorList>
            <person name="Nowell W R."/>
        </authorList>
    </citation>
    <scope>NUCLEOTIDE SEQUENCE</scope>
</reference>
<evidence type="ECO:0000256" key="1">
    <source>
        <dbReference type="SAM" id="SignalP"/>
    </source>
</evidence>
<evidence type="ECO:0000313" key="3">
    <source>
        <dbReference type="EMBL" id="CAF4180792.1"/>
    </source>
</evidence>
<proteinExistence type="predicted"/>
<evidence type="ECO:0000313" key="2">
    <source>
        <dbReference type="EMBL" id="CAF1371698.1"/>
    </source>
</evidence>
<dbReference type="AlphaFoldDB" id="A0A8S2RUJ9"/>
<protein>
    <submittedName>
        <fullName evidence="3">Uncharacterized protein</fullName>
    </submittedName>
</protein>